<dbReference type="FunFam" id="1.25.40.1040:FF:000003">
    <property type="entry name" value="N-terminal acetyltransferase A, auxiliary subunit"/>
    <property type="match status" value="1"/>
</dbReference>
<dbReference type="InterPro" id="IPR011990">
    <property type="entry name" value="TPR-like_helical_dom_sf"/>
</dbReference>
<feature type="coiled-coil region" evidence="3">
    <location>
        <begin position="606"/>
        <end position="669"/>
    </location>
</feature>
<evidence type="ECO:0000256" key="1">
    <source>
        <dbReference type="ARBA" id="ARBA00022737"/>
    </source>
</evidence>
<dbReference type="Gene3D" id="1.25.40.1040">
    <property type="match status" value="1"/>
</dbReference>
<dbReference type="KEGG" id="asau:88173248"/>
<dbReference type="Gene3D" id="1.25.40.1010">
    <property type="match status" value="1"/>
</dbReference>
<evidence type="ECO:0000313" key="4">
    <source>
        <dbReference type="EMBL" id="WPK24885.1"/>
    </source>
</evidence>
<dbReference type="AlphaFoldDB" id="A0AAX4HAV9"/>
<dbReference type="GO" id="GO:0031415">
    <property type="term" value="C:NatA complex"/>
    <property type="evidence" value="ECO:0007669"/>
    <property type="project" value="TreeGrafter"/>
</dbReference>
<evidence type="ECO:0000313" key="5">
    <source>
        <dbReference type="Proteomes" id="UP001338582"/>
    </source>
</evidence>
<dbReference type="Pfam" id="PF13432">
    <property type="entry name" value="TPR_16"/>
    <property type="match status" value="1"/>
</dbReference>
<dbReference type="Pfam" id="PF12569">
    <property type="entry name" value="NatA_aux_su"/>
    <property type="match status" value="2"/>
</dbReference>
<organism evidence="4 5">
    <name type="scientific">Australozyma saopauloensis</name>
    <dbReference type="NCBI Taxonomy" id="291208"/>
    <lineage>
        <taxon>Eukaryota</taxon>
        <taxon>Fungi</taxon>
        <taxon>Dikarya</taxon>
        <taxon>Ascomycota</taxon>
        <taxon>Saccharomycotina</taxon>
        <taxon>Pichiomycetes</taxon>
        <taxon>Metschnikowiaceae</taxon>
        <taxon>Australozyma</taxon>
    </lineage>
</organism>
<dbReference type="SUPFAM" id="SSF48452">
    <property type="entry name" value="TPR-like"/>
    <property type="match status" value="3"/>
</dbReference>
<evidence type="ECO:0000256" key="3">
    <source>
        <dbReference type="SAM" id="Coils"/>
    </source>
</evidence>
<evidence type="ECO:0000256" key="2">
    <source>
        <dbReference type="ARBA" id="ARBA00022803"/>
    </source>
</evidence>
<dbReference type="PANTHER" id="PTHR22767">
    <property type="entry name" value="N-TERMINAL ACETYLTRANSFERASE-RELATED"/>
    <property type="match status" value="1"/>
</dbReference>
<accession>A0AAX4HAV9</accession>
<dbReference type="EMBL" id="CP138896">
    <property type="protein sequence ID" value="WPK24885.1"/>
    <property type="molecule type" value="Genomic_DNA"/>
</dbReference>
<reference evidence="4 5" key="1">
    <citation type="submission" date="2023-10" db="EMBL/GenBank/DDBJ databases">
        <title>Draft Genome Sequence of Candida saopaulonensis from a very Premature Infant with Sepsis.</title>
        <authorList>
            <person name="Ning Y."/>
            <person name="Dai R."/>
            <person name="Xiao M."/>
            <person name="Xu Y."/>
            <person name="Yan Q."/>
            <person name="Zhang L."/>
        </authorList>
    </citation>
    <scope>NUCLEOTIDE SEQUENCE [LARGE SCALE GENOMIC DNA]</scope>
    <source>
        <strain evidence="4 5">19XY460</strain>
    </source>
</reference>
<proteinExistence type="predicted"/>
<keyword evidence="5" id="KW-1185">Reference proteome</keyword>
<gene>
    <name evidence="4" type="ORF">PUMCH_002183</name>
</gene>
<name>A0AAX4HAV9_9ASCO</name>
<keyword evidence="3" id="KW-0175">Coiled coil</keyword>
<dbReference type="RefSeq" id="XP_062877268.1">
    <property type="nucleotide sequence ID" value="XM_063021198.1"/>
</dbReference>
<dbReference type="InterPro" id="IPR021183">
    <property type="entry name" value="NatA_aux_su"/>
</dbReference>
<dbReference type="PANTHER" id="PTHR22767:SF2">
    <property type="entry name" value="N(ALPHA)-ACETYLTRANSFERASE 15_16, ISOFORM A"/>
    <property type="match status" value="1"/>
</dbReference>
<dbReference type="GeneID" id="88173248"/>
<keyword evidence="2" id="KW-0802">TPR repeat</keyword>
<dbReference type="PIRSF" id="PIRSF000422">
    <property type="entry name" value="N-terminal-AcTrfase-A_aux_su"/>
    <property type="match status" value="1"/>
</dbReference>
<keyword evidence="1" id="KW-0677">Repeat</keyword>
<protein>
    <submittedName>
        <fullName evidence="4">Uncharacterized protein</fullName>
    </submittedName>
</protein>
<dbReference type="InterPro" id="IPR019734">
    <property type="entry name" value="TPR_rpt"/>
</dbReference>
<dbReference type="SMART" id="SM00028">
    <property type="entry name" value="TPR"/>
    <property type="match status" value="5"/>
</dbReference>
<sequence length="763" mass="87783">MVARKPIFAHKEDANAREALTLYEAKQYKKALKLVDQNLKKNLSHAESLALKGCCNYQLGHKSEAENYILRALKNGSTNYLVNHLAGIYYRNVENYPEAAIWYKAAVDNGSHNTPILRDLALLQLQTRDYKNLRECRQKYLESQPGFRANWTALAVSHHLNKDFDAAVSTLDKIEGIIKEHLQEQDMYEHSECVLYKISIIFETGNVARALEELEAKSDEIRDRLSFLEMKANFLLLLGKQKEASLIYRQLLQRNPDQASYYQSLEIALGTSNEAPEIRLKLYDKLSSFYPRADPPKILPLSFLPASHPEFKKRAADYVLTQLKRGVPAAFVNIKPFYNDHHKASVILSIVQEFFENEINNFPPPVFVWANYFLAQHYLYVNQLDKALCYIDTALEHTPTLVELYILKARIVKHSGDFIEASHIMQKGRSLDLQDRFINSKATKYLFRANKVEEAIDCVSLFTKNDDDAANGLGDLQVMQSNWTLVESAEGYSRLYYEQCALAKQEGIESEKSTETMDLAEIYLGLALKRFMSVLKVFQVYENDQFDYHSYCMRVGTTRDYIEMVKWEDKLHSTPIYVRAIRGFTKLLQEVRVELLNSETDETVSKEKKKRNVKKIKQINVKKKNEVMARVQPSPKDEDPLGQKALNEFREANKLLSQLESLVKQLSLEAANYLFTWDLAYDFYKHEKKYVLALQALRSWSKIVDPQNKKLRVVGNRVLDLQSAVEQDGSVNVAIAKVVQKGLESAFPELSEGQENLLSVYSH</sequence>
<dbReference type="Proteomes" id="UP001338582">
    <property type="component" value="Chromosome 3"/>
</dbReference>